<dbReference type="KEGG" id="mzt:108722230"/>
<dbReference type="SUPFAM" id="SSF53335">
    <property type="entry name" value="S-adenosyl-L-methionine-dependent methyltransferases"/>
    <property type="match status" value="1"/>
</dbReference>
<organism evidence="2 3">
    <name type="scientific">Mycetomoellerius zeteki</name>
    <dbReference type="NCBI Taxonomy" id="64791"/>
    <lineage>
        <taxon>Eukaryota</taxon>
        <taxon>Metazoa</taxon>
        <taxon>Ecdysozoa</taxon>
        <taxon>Arthropoda</taxon>
        <taxon>Hexapoda</taxon>
        <taxon>Insecta</taxon>
        <taxon>Pterygota</taxon>
        <taxon>Neoptera</taxon>
        <taxon>Endopterygota</taxon>
        <taxon>Hymenoptera</taxon>
        <taxon>Apocrita</taxon>
        <taxon>Aculeata</taxon>
        <taxon>Formicoidea</taxon>
        <taxon>Formicidae</taxon>
        <taxon>Myrmicinae</taxon>
        <taxon>Mycetomoellerius</taxon>
    </lineage>
</organism>
<dbReference type="EMBL" id="KQ982481">
    <property type="protein sequence ID" value="KYQ55992.1"/>
    <property type="molecule type" value="Genomic_DNA"/>
</dbReference>
<proteinExistence type="predicted"/>
<dbReference type="Proteomes" id="UP000075809">
    <property type="component" value="Unassembled WGS sequence"/>
</dbReference>
<dbReference type="CDD" id="cd02440">
    <property type="entry name" value="AdoMet_MTases"/>
    <property type="match status" value="1"/>
</dbReference>
<keyword evidence="3" id="KW-1185">Reference proteome</keyword>
<evidence type="ECO:0000259" key="1">
    <source>
        <dbReference type="Pfam" id="PF08242"/>
    </source>
</evidence>
<dbReference type="PANTHER" id="PTHR43861">
    <property type="entry name" value="TRANS-ACONITATE 2-METHYLTRANSFERASE-RELATED"/>
    <property type="match status" value="1"/>
</dbReference>
<dbReference type="InterPro" id="IPR029063">
    <property type="entry name" value="SAM-dependent_MTases_sf"/>
</dbReference>
<dbReference type="STRING" id="64791.A0A151X6L4"/>
<dbReference type="OrthoDB" id="7546505at2759"/>
<dbReference type="Pfam" id="PF08242">
    <property type="entry name" value="Methyltransf_12"/>
    <property type="match status" value="1"/>
</dbReference>
<gene>
    <name evidence="2" type="ORF">ALC60_05108</name>
</gene>
<accession>A0A151X6L4</accession>
<dbReference type="AlphaFoldDB" id="A0A151X6L4"/>
<evidence type="ECO:0000313" key="2">
    <source>
        <dbReference type="EMBL" id="KYQ55992.1"/>
    </source>
</evidence>
<reference evidence="2 3" key="1">
    <citation type="submission" date="2015-09" db="EMBL/GenBank/DDBJ databases">
        <title>Trachymyrmex zeteki WGS genome.</title>
        <authorList>
            <person name="Nygaard S."/>
            <person name="Hu H."/>
            <person name="Boomsma J."/>
            <person name="Zhang G."/>
        </authorList>
    </citation>
    <scope>NUCLEOTIDE SEQUENCE [LARGE SCALE GENOMIC DNA]</scope>
    <source>
        <strain evidence="2">Tzet28-1</strain>
        <tissue evidence="2">Whole body</tissue>
    </source>
</reference>
<feature type="domain" description="Methyltransferase type 12" evidence="1">
    <location>
        <begin position="30"/>
        <end position="128"/>
    </location>
</feature>
<dbReference type="InterPro" id="IPR013217">
    <property type="entry name" value="Methyltransf_12"/>
</dbReference>
<evidence type="ECO:0000313" key="3">
    <source>
        <dbReference type="Proteomes" id="UP000075809"/>
    </source>
</evidence>
<dbReference type="PANTHER" id="PTHR43861:SF1">
    <property type="entry name" value="TRANS-ACONITATE 2-METHYLTRANSFERASE"/>
    <property type="match status" value="1"/>
</dbReference>
<protein>
    <recommendedName>
        <fullName evidence="1">Methyltransferase type 12 domain-containing protein</fullName>
    </recommendedName>
</protein>
<sequence length="264" mass="30901">MTDNMQKRNMEYFIQEFDFIFEDISGKCMNVGSNSGEVTRNMLLPALNQDAMMIGTDASENMVEYANMTHGIDGKLRFETLDIQTKDLPEKYIAEFDHVFSCPTLHFCNDIRQGLENIYNMLRPGGTFSMLWVSSHDMFKILEIMAENKRFASYLYKYIAPFPNTDRPQTELKELLRSIGFIICHYSNREMINIIENKKPHDFLPDIMSAFSFLHEMPSDRAENFKMEFIREYSKITEGKYMCNSGKPLIVDIYKVHIAYARKQ</sequence>
<dbReference type="Gene3D" id="3.40.50.150">
    <property type="entry name" value="Vaccinia Virus protein VP39"/>
    <property type="match status" value="1"/>
</dbReference>
<name>A0A151X6L4_9HYME</name>